<dbReference type="Proteomes" id="UP001561046">
    <property type="component" value="Unassembled WGS sequence"/>
</dbReference>
<sequence>MPTPALFHPFESRAPERVVALLRAAKLLHRDAVADSRAQALPVLRRLLSSQVLQGLSLPQLFAQKAMVQRKHVLLMLGREAGFDDWAGYREVLADSAAPVHMPLEAVALKAGYPNHWFSTPEQAMAHAAEQGGQVVQVGTQAVVLPQQPECPVGIEAGL</sequence>
<protein>
    <submittedName>
        <fullName evidence="1">Uncharacterized protein</fullName>
    </submittedName>
</protein>
<keyword evidence="2" id="KW-1185">Reference proteome</keyword>
<proteinExistence type="predicted"/>
<name>A0ABV3ZNR6_9BURK</name>
<dbReference type="EMBL" id="JBFYGN010000001">
    <property type="protein sequence ID" value="MEX8191298.1"/>
    <property type="molecule type" value="Genomic_DNA"/>
</dbReference>
<evidence type="ECO:0000313" key="1">
    <source>
        <dbReference type="EMBL" id="MEX8191298.1"/>
    </source>
</evidence>
<comment type="caution">
    <text evidence="1">The sequence shown here is derived from an EMBL/GenBank/DDBJ whole genome shotgun (WGS) entry which is preliminary data.</text>
</comment>
<accession>A0ABV3ZNR6</accession>
<gene>
    <name evidence="1" type="ORF">AB6724_00425</name>
</gene>
<evidence type="ECO:0000313" key="2">
    <source>
        <dbReference type="Proteomes" id="UP001561046"/>
    </source>
</evidence>
<reference evidence="1 2" key="1">
    <citation type="journal article" date="2013" name="Int. J. Syst. Evol. Microbiol.">
        <title>Comamonas guangdongensis sp. nov., isolated from subterranean forest sediment, and emended description of the genus Comamonas.</title>
        <authorList>
            <person name="Zhang J."/>
            <person name="Wang Y."/>
            <person name="Zhou S."/>
            <person name="Wu C."/>
            <person name="He J."/>
            <person name="Li F."/>
        </authorList>
    </citation>
    <scope>NUCLEOTIDE SEQUENCE [LARGE SCALE GENOMIC DNA]</scope>
    <source>
        <strain evidence="1 2">CCTCC AB2011133</strain>
    </source>
</reference>
<dbReference type="RefSeq" id="WP_369336528.1">
    <property type="nucleotide sequence ID" value="NZ_JBFYGN010000001.1"/>
</dbReference>
<organism evidence="1 2">
    <name type="scientific">Comamonas guangdongensis</name>
    <dbReference type="NCBI Taxonomy" id="510515"/>
    <lineage>
        <taxon>Bacteria</taxon>
        <taxon>Pseudomonadati</taxon>
        <taxon>Pseudomonadota</taxon>
        <taxon>Betaproteobacteria</taxon>
        <taxon>Burkholderiales</taxon>
        <taxon>Comamonadaceae</taxon>
        <taxon>Comamonas</taxon>
    </lineage>
</organism>